<organism evidence="5 6">
    <name type="scientific">Candidatus Woykebacteria bacterium RIFCSPHIGHO2_12_FULL_45_10</name>
    <dbReference type="NCBI Taxonomy" id="1802603"/>
    <lineage>
        <taxon>Bacteria</taxon>
        <taxon>Candidatus Woykeibacteriota</taxon>
    </lineage>
</organism>
<dbReference type="InterPro" id="IPR009003">
    <property type="entry name" value="Peptidase_S1_PA"/>
</dbReference>
<name>A0A1G1WRC2_9BACT</name>
<sequence>MTADRKKLVLIILGLVLLILTAGLIGGVVASTYPNWYQKLPFKNLVPASLRPTTLEVKNSKEVVRTVEESAVIEAVKKTSPAVVSIIAKTVNFDPYLGTVNDQQGIGTGFIVDSSGIVITNSHVVCDKTVSYDVLTADGKSYAVEKVDTDPANDIGILKIKANGLPTVSLGDSDPSSIKLGQKVIAIGNALGQFQNTITVGVISGVGRVVTASGGCATLGKETLNNVIQTDAAINPGNSGGPLLDLSGTAIGINFATADAQNIGFVIPINRVKPILDQYKKQGRIIKPFLGVRYRLIEPKEAVARGVPEGAFVSSVVAGSPADEAGVEAGDIITKVAGKKITLSNDLVSVLNDLTVGQSIEVEINRAGKTIKLKATLKEAS</sequence>
<dbReference type="InterPro" id="IPR001478">
    <property type="entry name" value="PDZ"/>
</dbReference>
<protein>
    <recommendedName>
        <fullName evidence="4">PDZ domain-containing protein</fullName>
    </recommendedName>
</protein>
<dbReference type="AlphaFoldDB" id="A0A1G1WRC2"/>
<dbReference type="EMBL" id="MHCZ01000021">
    <property type="protein sequence ID" value="OGY29737.1"/>
    <property type="molecule type" value="Genomic_DNA"/>
</dbReference>
<accession>A0A1G1WRC2</accession>
<dbReference type="SUPFAM" id="SSF50156">
    <property type="entry name" value="PDZ domain-like"/>
    <property type="match status" value="1"/>
</dbReference>
<evidence type="ECO:0000256" key="3">
    <source>
        <dbReference type="ARBA" id="ARBA00022801"/>
    </source>
</evidence>
<feature type="domain" description="PDZ" evidence="4">
    <location>
        <begin position="274"/>
        <end position="345"/>
    </location>
</feature>
<evidence type="ECO:0000313" key="5">
    <source>
        <dbReference type="EMBL" id="OGY29737.1"/>
    </source>
</evidence>
<keyword evidence="3" id="KW-0378">Hydrolase</keyword>
<dbReference type="SMART" id="SM00228">
    <property type="entry name" value="PDZ"/>
    <property type="match status" value="1"/>
</dbReference>
<dbReference type="GO" id="GO:0006508">
    <property type="term" value="P:proteolysis"/>
    <property type="evidence" value="ECO:0007669"/>
    <property type="project" value="UniProtKB-KW"/>
</dbReference>
<comment type="caution">
    <text evidence="5">The sequence shown here is derived from an EMBL/GenBank/DDBJ whole genome shotgun (WGS) entry which is preliminary data.</text>
</comment>
<comment type="similarity">
    <text evidence="1">Belongs to the peptidase S1C family.</text>
</comment>
<dbReference type="PANTHER" id="PTHR43343:SF3">
    <property type="entry name" value="PROTEASE DO-LIKE 8, CHLOROPLASTIC"/>
    <property type="match status" value="1"/>
</dbReference>
<dbReference type="InterPro" id="IPR001940">
    <property type="entry name" value="Peptidase_S1C"/>
</dbReference>
<dbReference type="PRINTS" id="PR00834">
    <property type="entry name" value="PROTEASES2C"/>
</dbReference>
<gene>
    <name evidence="5" type="ORF">A3F35_00220</name>
</gene>
<evidence type="ECO:0000259" key="4">
    <source>
        <dbReference type="PROSITE" id="PS50106"/>
    </source>
</evidence>
<dbReference type="InterPro" id="IPR051201">
    <property type="entry name" value="Chloro_Bact_Ser_Proteases"/>
</dbReference>
<dbReference type="PANTHER" id="PTHR43343">
    <property type="entry name" value="PEPTIDASE S12"/>
    <property type="match status" value="1"/>
</dbReference>
<dbReference type="Pfam" id="PF13365">
    <property type="entry name" value="Trypsin_2"/>
    <property type="match status" value="1"/>
</dbReference>
<evidence type="ECO:0000313" key="6">
    <source>
        <dbReference type="Proteomes" id="UP000178068"/>
    </source>
</evidence>
<proteinExistence type="inferred from homology"/>
<dbReference type="Gene3D" id="2.40.10.10">
    <property type="entry name" value="Trypsin-like serine proteases"/>
    <property type="match status" value="2"/>
</dbReference>
<dbReference type="PROSITE" id="PS50106">
    <property type="entry name" value="PDZ"/>
    <property type="match status" value="1"/>
</dbReference>
<dbReference type="GO" id="GO:0004252">
    <property type="term" value="F:serine-type endopeptidase activity"/>
    <property type="evidence" value="ECO:0007669"/>
    <property type="project" value="InterPro"/>
</dbReference>
<dbReference type="SUPFAM" id="SSF50494">
    <property type="entry name" value="Trypsin-like serine proteases"/>
    <property type="match status" value="1"/>
</dbReference>
<evidence type="ECO:0000256" key="1">
    <source>
        <dbReference type="ARBA" id="ARBA00010541"/>
    </source>
</evidence>
<keyword evidence="2" id="KW-0645">Protease</keyword>
<reference evidence="5 6" key="1">
    <citation type="journal article" date="2016" name="Nat. Commun.">
        <title>Thousands of microbial genomes shed light on interconnected biogeochemical processes in an aquifer system.</title>
        <authorList>
            <person name="Anantharaman K."/>
            <person name="Brown C.T."/>
            <person name="Hug L.A."/>
            <person name="Sharon I."/>
            <person name="Castelle C.J."/>
            <person name="Probst A.J."/>
            <person name="Thomas B.C."/>
            <person name="Singh A."/>
            <person name="Wilkins M.J."/>
            <person name="Karaoz U."/>
            <person name="Brodie E.L."/>
            <person name="Williams K.H."/>
            <person name="Hubbard S.S."/>
            <person name="Banfield J.F."/>
        </authorList>
    </citation>
    <scope>NUCLEOTIDE SEQUENCE [LARGE SCALE GENOMIC DNA]</scope>
</reference>
<dbReference type="CDD" id="cd06779">
    <property type="entry name" value="cpPDZ_Deg_HtrA-like"/>
    <property type="match status" value="1"/>
</dbReference>
<evidence type="ECO:0000256" key="2">
    <source>
        <dbReference type="ARBA" id="ARBA00022670"/>
    </source>
</evidence>
<dbReference type="STRING" id="1802603.A3F35_00220"/>
<dbReference type="Gene3D" id="2.30.42.10">
    <property type="match status" value="1"/>
</dbReference>
<dbReference type="Pfam" id="PF13180">
    <property type="entry name" value="PDZ_2"/>
    <property type="match status" value="1"/>
</dbReference>
<dbReference type="Proteomes" id="UP000178068">
    <property type="component" value="Unassembled WGS sequence"/>
</dbReference>
<dbReference type="InterPro" id="IPR043504">
    <property type="entry name" value="Peptidase_S1_PA_chymotrypsin"/>
</dbReference>
<dbReference type="InterPro" id="IPR036034">
    <property type="entry name" value="PDZ_sf"/>
</dbReference>